<dbReference type="EMBL" id="CP002930">
    <property type="protein sequence ID" value="AFY02102.1"/>
    <property type="molecule type" value="Genomic_DNA"/>
</dbReference>
<feature type="chain" id="PRO_5003914246" evidence="1">
    <location>
        <begin position="19"/>
        <end position="90"/>
    </location>
</feature>
<dbReference type="HOGENOM" id="CLU_2535805_0_0_7"/>
<protein>
    <submittedName>
        <fullName evidence="2">Uncharacterized protein</fullName>
    </submittedName>
</protein>
<sequence length="90" mass="10032">MIKWILLFTVAISLSAFADEQADDQALHEVQLIQEFQEDFVVEPISGGSRISCPRGTAPINKYCWDRAKNVFNKCGVICKKIGDDRGDGN</sequence>
<evidence type="ECO:0000313" key="3">
    <source>
        <dbReference type="Proteomes" id="UP000010074"/>
    </source>
</evidence>
<accession>K7ZG35</accession>
<dbReference type="Proteomes" id="UP000010074">
    <property type="component" value="Chromosome"/>
</dbReference>
<organism evidence="2 3">
    <name type="scientific">Bdellovibrio bacteriovorus str. Tiberius</name>
    <dbReference type="NCBI Taxonomy" id="1069642"/>
    <lineage>
        <taxon>Bacteria</taxon>
        <taxon>Pseudomonadati</taxon>
        <taxon>Bdellovibrionota</taxon>
        <taxon>Bdellovibrionia</taxon>
        <taxon>Bdellovibrionales</taxon>
        <taxon>Pseudobdellovibrionaceae</taxon>
        <taxon>Bdellovibrio</taxon>
    </lineage>
</organism>
<reference evidence="2 3" key="1">
    <citation type="journal article" date="2012" name="BMC Genomics">
        <title>Genome analysis of a simultaneously predatory and prey-independent, novel Bdellovibrio bacteriovorus from the River Tiber, supports in silico predictions of both ancient and recent lateral gene transfer from diverse bacteria.</title>
        <authorList>
            <person name="Hobley L."/>
            <person name="Lerner T.R."/>
            <person name="Williams L.E."/>
            <person name="Lambert C."/>
            <person name="Till R."/>
            <person name="Milner D.S."/>
            <person name="Basford S.M."/>
            <person name="Capeness M.J."/>
            <person name="Fenton A.K."/>
            <person name="Atterbury R.J."/>
            <person name="Harris M.A."/>
            <person name="Sockett R.E."/>
        </authorList>
    </citation>
    <scope>NUCLEOTIDE SEQUENCE [LARGE SCALE GENOMIC DNA]</scope>
    <source>
        <strain evidence="2 3">Tiberius</strain>
    </source>
</reference>
<keyword evidence="1" id="KW-0732">Signal</keyword>
<feature type="signal peptide" evidence="1">
    <location>
        <begin position="1"/>
        <end position="18"/>
    </location>
</feature>
<name>K7ZG35_BDEBC</name>
<proteinExistence type="predicted"/>
<gene>
    <name evidence="2" type="ORF">Bdt_2419</name>
</gene>
<dbReference type="OrthoDB" id="5295951at2"/>
<dbReference type="AlphaFoldDB" id="K7ZG35"/>
<evidence type="ECO:0000256" key="1">
    <source>
        <dbReference type="SAM" id="SignalP"/>
    </source>
</evidence>
<evidence type="ECO:0000313" key="2">
    <source>
        <dbReference type="EMBL" id="AFY02102.1"/>
    </source>
</evidence>
<dbReference type="RefSeq" id="WP_015091538.1">
    <property type="nucleotide sequence ID" value="NC_019567.1"/>
</dbReference>
<dbReference type="PATRIC" id="fig|1069642.3.peg.2392"/>
<dbReference type="KEGG" id="bbat:Bdt_2419"/>